<feature type="domain" description="TOTE conflict systems S1/CSD-like" evidence="1">
    <location>
        <begin position="628"/>
        <end position="679"/>
    </location>
</feature>
<evidence type="ECO:0000313" key="3">
    <source>
        <dbReference type="Proteomes" id="UP000650081"/>
    </source>
</evidence>
<evidence type="ECO:0000313" key="2">
    <source>
        <dbReference type="EMBL" id="MBC6995897.1"/>
    </source>
</evidence>
<dbReference type="InterPro" id="IPR054426">
    <property type="entry name" value="S1CSD-TOTE-1"/>
</dbReference>
<gene>
    <name evidence="2" type="ORF">H9S92_17145</name>
</gene>
<comment type="caution">
    <text evidence="2">The sequence shown here is derived from an EMBL/GenBank/DDBJ whole genome shotgun (WGS) entry which is preliminary data.</text>
</comment>
<dbReference type="Pfam" id="PF22860">
    <property type="entry name" value="DUF7017"/>
    <property type="match status" value="1"/>
</dbReference>
<dbReference type="InterPro" id="IPR054283">
    <property type="entry name" value="DUF7017"/>
</dbReference>
<dbReference type="EMBL" id="JACSIT010000141">
    <property type="protein sequence ID" value="MBC6995897.1"/>
    <property type="molecule type" value="Genomic_DNA"/>
</dbReference>
<protein>
    <recommendedName>
        <fullName evidence="1">TOTE conflict systems S1/CSD-like domain-containing protein</fullName>
    </recommendedName>
</protein>
<dbReference type="Proteomes" id="UP000650081">
    <property type="component" value="Unassembled WGS sequence"/>
</dbReference>
<dbReference type="RefSeq" id="WP_187467913.1">
    <property type="nucleotide sequence ID" value="NZ_JACSIT010000141.1"/>
</dbReference>
<sequence>MDSTELFAKRKEAKGLPPGPRITALLDLKMQGLKLVAFDDDVWNQRALAWILIDLCKLFSNAENYPQAQSNYDELLKLTTHDDIIEGQQEHLAKIVDPFHEQVSAFNQKSKDGDHDEAVNGFSSMLAANQLSPVHHETYGWAIFRLLKAKAEEYTSVQVRTWLKRYLDLKNDRPSMVHSQILNWTMKYAENDPNLRTMDFLKIWDARNLSHQDVREGNIDGKPIPSLFTRLCRKLVADPHGVDIPYLMSTVNTRPGFKDETNEIRIIDELRQQVFWQILTAGNENRFGDLWPLLVNYLEVYTNYPASHWHSEVLQLAERFTKDHHASRFLPFFKRWDPAKLRDADWKETVKEGDNGEFTIKPLAQKALKKSSEVALANPAAPNSLNWLIDLYAIAVKKLPLDDFLPRDRAKLLRHNGQTEAATAAYRDLTLTLGDKYYVWKEFADLLNEDEAEIKAGMLAKALASERNEDFIGDVRLSMAKCLLVLERPAEASFELETYHAYRVKQGWKIDEQYAKLKASLAQINFKALNRPNYADLIAAADDFAYATIPWTKMVVVDCWKDDKDKEKIKLYAGKETTLAVTAKRFLPLKKARPGTILEVKLHKGLSKDGTKIVFRPLILRATTEDLWSALPETFAVIDYINREKGVVHAVTQEGHLVFFPLNELPSNPKEDQFIKGRLLVEVKTKKIGHGILMILKPTKVESASLIAPQFVSKETAQSAFPEELVLVDTVNTEKKLFHFVTAGNADGIVYFSDTDLRPAPGDHFMARGYVKINKKTGKTKWNVLSIVPTDEVLKKKIKYLSGEVSVNWKNGKTFGFLNDIYVPGNLLSDAGIFENCEVSAMAIYSNEKWLVTKIEEV</sequence>
<organism evidence="2 3">
    <name type="scientific">Neolewinella lacunae</name>
    <dbReference type="NCBI Taxonomy" id="1517758"/>
    <lineage>
        <taxon>Bacteria</taxon>
        <taxon>Pseudomonadati</taxon>
        <taxon>Bacteroidota</taxon>
        <taxon>Saprospiria</taxon>
        <taxon>Saprospirales</taxon>
        <taxon>Lewinellaceae</taxon>
        <taxon>Neolewinella</taxon>
    </lineage>
</organism>
<dbReference type="Pfam" id="PF22708">
    <property type="entry name" value="S1CSD-TOTE-1"/>
    <property type="match status" value="2"/>
</dbReference>
<feature type="domain" description="TOTE conflict systems S1/CSD-like" evidence="1">
    <location>
        <begin position="721"/>
        <end position="768"/>
    </location>
</feature>
<name>A0A923PKR9_9BACT</name>
<evidence type="ECO:0000259" key="1">
    <source>
        <dbReference type="Pfam" id="PF22708"/>
    </source>
</evidence>
<keyword evidence="3" id="KW-1185">Reference proteome</keyword>
<accession>A0A923PKR9</accession>
<proteinExistence type="predicted"/>
<dbReference type="AlphaFoldDB" id="A0A923PKR9"/>
<reference evidence="2" key="1">
    <citation type="submission" date="2020-08" db="EMBL/GenBank/DDBJ databases">
        <title>Lewinella bacteria from marine environments.</title>
        <authorList>
            <person name="Zhong Y."/>
        </authorList>
    </citation>
    <scope>NUCLEOTIDE SEQUENCE</scope>
    <source>
        <strain evidence="2">KCTC 42187</strain>
    </source>
</reference>